<evidence type="ECO:0000313" key="1">
    <source>
        <dbReference type="EMBL" id="SOR62087.1"/>
    </source>
</evidence>
<name>A0AAQ1P1I8_LEPIR</name>
<dbReference type="Proteomes" id="UP000234460">
    <property type="component" value="Chromosome LMANV2"/>
</dbReference>
<gene>
    <name evidence="1" type="ORF">LMANV2_380016</name>
</gene>
<proteinExistence type="predicted"/>
<protein>
    <submittedName>
        <fullName evidence="1">Uncharacterized protein</fullName>
    </submittedName>
</protein>
<organism evidence="1 2">
    <name type="scientific">Leptospira interrogans serovar Manilae</name>
    <dbReference type="NCBI Taxonomy" id="214675"/>
    <lineage>
        <taxon>Bacteria</taxon>
        <taxon>Pseudomonadati</taxon>
        <taxon>Spirochaetota</taxon>
        <taxon>Spirochaetia</taxon>
        <taxon>Leptospirales</taxon>
        <taxon>Leptospiraceae</taxon>
        <taxon>Leptospira</taxon>
    </lineage>
</organism>
<accession>A0AAQ1P1I8</accession>
<sequence>MNTFNKYALYYLKSKTQHLNPKSFWGSFFIYSLSQNHPMWELLGRFNDITHNYIVKYLIFCMGSVFCDKINGTQFYRDQ</sequence>
<reference evidence="1 2" key="1">
    <citation type="submission" date="2017-11" db="EMBL/GenBank/DDBJ databases">
        <authorList>
            <person name="Lechat P."/>
        </authorList>
    </citation>
    <scope>NUCLEOTIDE SEQUENCE [LARGE SCALE GENOMIC DNA]</scope>
    <source>
        <strain evidence="1">L495</strain>
    </source>
</reference>
<dbReference type="EMBL" id="OEJX01000032">
    <property type="protein sequence ID" value="SOR62087.1"/>
    <property type="molecule type" value="Genomic_DNA"/>
</dbReference>
<evidence type="ECO:0000313" key="2">
    <source>
        <dbReference type="Proteomes" id="UP000234460"/>
    </source>
</evidence>
<dbReference type="AlphaFoldDB" id="A0AAQ1P1I8"/>
<comment type="caution">
    <text evidence="1">The sequence shown here is derived from an EMBL/GenBank/DDBJ whole genome shotgun (WGS) entry which is preliminary data.</text>
</comment>